<dbReference type="Proteomes" id="UP000700248">
    <property type="component" value="Unassembled WGS sequence"/>
</dbReference>
<dbReference type="InterPro" id="IPR002201">
    <property type="entry name" value="Glyco_trans_9"/>
</dbReference>
<dbReference type="GO" id="GO:0009244">
    <property type="term" value="P:lipopolysaccharide core region biosynthetic process"/>
    <property type="evidence" value="ECO:0007669"/>
    <property type="project" value="TreeGrafter"/>
</dbReference>
<evidence type="ECO:0000313" key="4">
    <source>
        <dbReference type="Proteomes" id="UP000700248"/>
    </source>
</evidence>
<dbReference type="Pfam" id="PF01075">
    <property type="entry name" value="Glyco_transf_9"/>
    <property type="match status" value="1"/>
</dbReference>
<dbReference type="EMBL" id="DYTQ01000013">
    <property type="protein sequence ID" value="HJH23105.1"/>
    <property type="molecule type" value="Genomic_DNA"/>
</dbReference>
<name>A0A9D3AA64_9BURK</name>
<dbReference type="RefSeq" id="WP_276829872.1">
    <property type="nucleotide sequence ID" value="NZ_DYTQ01000013.1"/>
</dbReference>
<dbReference type="GO" id="GO:0008713">
    <property type="term" value="F:ADP-heptose-lipopolysaccharide heptosyltransferase activity"/>
    <property type="evidence" value="ECO:0007669"/>
    <property type="project" value="TreeGrafter"/>
</dbReference>
<keyword evidence="2" id="KW-0808">Transferase</keyword>
<protein>
    <submittedName>
        <fullName evidence="3">Glycosyltransferase family 9 protein</fullName>
    </submittedName>
</protein>
<comment type="caution">
    <text evidence="3">The sequence shown here is derived from an EMBL/GenBank/DDBJ whole genome shotgun (WGS) entry which is preliminary data.</text>
</comment>
<dbReference type="AlphaFoldDB" id="A0A9D3AA64"/>
<sequence>MSSSPILYLRLPNWLGDVCMTLPVLEAFLARNYQVIVCARPWAKPLLSGYALTDFVPMTGKLKTDASALRRHKKDHGHGEAVGLSLPDSLSSALIFKWAGVPCAGYKDDGRSWLLSWSITKPTAHLHAVESWYYLAHRAAEYWQHSIAPTPIKSLHLAGVPSANPAKFGLDPTQRNVLIAPTAIGLHKGRIKVWPHFEELTQQLQAHSVNVIMCPPPNEIDQALQNAPSAMRLEPLPLLEFAQLCKSVDWVVCNDSGVSHLAAAVGSTQLTLIGVTDPAHTGPWSDQATCLGSLNHWPTVQTVLTPLIESMTLKK</sequence>
<dbReference type="CDD" id="cd03789">
    <property type="entry name" value="GT9_LPS_heptosyltransferase"/>
    <property type="match status" value="1"/>
</dbReference>
<dbReference type="SUPFAM" id="SSF53756">
    <property type="entry name" value="UDP-Glycosyltransferase/glycogen phosphorylase"/>
    <property type="match status" value="1"/>
</dbReference>
<dbReference type="PANTHER" id="PTHR30160">
    <property type="entry name" value="TETRAACYLDISACCHARIDE 4'-KINASE-RELATED"/>
    <property type="match status" value="1"/>
</dbReference>
<evidence type="ECO:0000256" key="2">
    <source>
        <dbReference type="ARBA" id="ARBA00022679"/>
    </source>
</evidence>
<gene>
    <name evidence="3" type="ORF">K8U84_00970</name>
</gene>
<reference evidence="3" key="2">
    <citation type="submission" date="2021-09" db="EMBL/GenBank/DDBJ databases">
        <authorList>
            <person name="Gilroy R."/>
        </authorList>
    </citation>
    <scope>NUCLEOTIDE SEQUENCE</scope>
    <source>
        <strain evidence="3">CHK175-13533</strain>
    </source>
</reference>
<dbReference type="Gene3D" id="3.40.50.2000">
    <property type="entry name" value="Glycogen Phosphorylase B"/>
    <property type="match status" value="2"/>
</dbReference>
<organism evidence="3 4">
    <name type="scientific">Paenalcaligenes hominis</name>
    <dbReference type="NCBI Taxonomy" id="643674"/>
    <lineage>
        <taxon>Bacteria</taxon>
        <taxon>Pseudomonadati</taxon>
        <taxon>Pseudomonadota</taxon>
        <taxon>Betaproteobacteria</taxon>
        <taxon>Burkholderiales</taxon>
        <taxon>Alcaligenaceae</taxon>
        <taxon>Paenalcaligenes</taxon>
    </lineage>
</organism>
<reference evidence="3" key="1">
    <citation type="journal article" date="2021" name="PeerJ">
        <title>Extensive microbial diversity within the chicken gut microbiome revealed by metagenomics and culture.</title>
        <authorList>
            <person name="Gilroy R."/>
            <person name="Ravi A."/>
            <person name="Getino M."/>
            <person name="Pursley I."/>
            <person name="Horton D.L."/>
            <person name="Alikhan N.F."/>
            <person name="Baker D."/>
            <person name="Gharbi K."/>
            <person name="Hall N."/>
            <person name="Watson M."/>
            <person name="Adriaenssens E.M."/>
            <person name="Foster-Nyarko E."/>
            <person name="Jarju S."/>
            <person name="Secka A."/>
            <person name="Antonio M."/>
            <person name="Oren A."/>
            <person name="Chaudhuri R.R."/>
            <person name="La Ragione R."/>
            <person name="Hildebrand F."/>
            <person name="Pallen M.J."/>
        </authorList>
    </citation>
    <scope>NUCLEOTIDE SEQUENCE</scope>
    <source>
        <strain evidence="3">CHK175-13533</strain>
    </source>
</reference>
<accession>A0A9D3AA64</accession>
<dbReference type="InterPro" id="IPR051199">
    <property type="entry name" value="LPS_LOS_Heptosyltrfase"/>
</dbReference>
<dbReference type="GO" id="GO:0005829">
    <property type="term" value="C:cytosol"/>
    <property type="evidence" value="ECO:0007669"/>
    <property type="project" value="TreeGrafter"/>
</dbReference>
<keyword evidence="1" id="KW-0328">Glycosyltransferase</keyword>
<evidence type="ECO:0000256" key="1">
    <source>
        <dbReference type="ARBA" id="ARBA00022676"/>
    </source>
</evidence>
<evidence type="ECO:0000313" key="3">
    <source>
        <dbReference type="EMBL" id="HJH23105.1"/>
    </source>
</evidence>
<proteinExistence type="predicted"/>